<dbReference type="AlphaFoldDB" id="A0AAV4F0M0"/>
<protein>
    <submittedName>
        <fullName evidence="1">DUF4856 domain-containing protein</fullName>
    </submittedName>
</protein>
<name>A0AAV4F0M0_9GAST</name>
<dbReference type="InterPro" id="IPR032331">
    <property type="entry name" value="DUF4856"/>
</dbReference>
<accession>A0AAV4F0M0</accession>
<dbReference type="Pfam" id="PF16148">
    <property type="entry name" value="DUF4856"/>
    <property type="match status" value="2"/>
</dbReference>
<sequence>MAEELIIKLDDNSSTNDKLSKMFDHNKEGSNDFPDALLNSSGKSIRSKVLPSKDFFSKNASVQGEIKTQFDNWTKVQVDEVFPKWDTDATSRNPGKLEAEDKTRHVNTKGMEYIQIIKKSLRSHDAFTLGRATIVNKNYEERDKQANIIRENISKVIAVRTAHYSQSEKDKLSGAGEKKSAFHDLSEVFGFMYSLQVNRKPNSKAPYFTRQEVKGFTDKLEVNNGFWEITSAYIA</sequence>
<evidence type="ECO:0000313" key="2">
    <source>
        <dbReference type="Proteomes" id="UP000762676"/>
    </source>
</evidence>
<comment type="caution">
    <text evidence="1">The sequence shown here is derived from an EMBL/GenBank/DDBJ whole genome shotgun (WGS) entry which is preliminary data.</text>
</comment>
<organism evidence="1 2">
    <name type="scientific">Elysia marginata</name>
    <dbReference type="NCBI Taxonomy" id="1093978"/>
    <lineage>
        <taxon>Eukaryota</taxon>
        <taxon>Metazoa</taxon>
        <taxon>Spiralia</taxon>
        <taxon>Lophotrochozoa</taxon>
        <taxon>Mollusca</taxon>
        <taxon>Gastropoda</taxon>
        <taxon>Heterobranchia</taxon>
        <taxon>Euthyneura</taxon>
        <taxon>Panpulmonata</taxon>
        <taxon>Sacoglossa</taxon>
        <taxon>Placobranchoidea</taxon>
        <taxon>Plakobranchidae</taxon>
        <taxon>Elysia</taxon>
    </lineage>
</organism>
<gene>
    <name evidence="1" type="ORF">ElyMa_001978700</name>
</gene>
<dbReference type="Proteomes" id="UP000762676">
    <property type="component" value="Unassembled WGS sequence"/>
</dbReference>
<keyword evidence="2" id="KW-1185">Reference proteome</keyword>
<evidence type="ECO:0000313" key="1">
    <source>
        <dbReference type="EMBL" id="GFR66752.1"/>
    </source>
</evidence>
<dbReference type="EMBL" id="BMAT01004028">
    <property type="protein sequence ID" value="GFR66752.1"/>
    <property type="molecule type" value="Genomic_DNA"/>
</dbReference>
<proteinExistence type="predicted"/>
<reference evidence="1 2" key="1">
    <citation type="journal article" date="2021" name="Elife">
        <title>Chloroplast acquisition without the gene transfer in kleptoplastic sea slugs, Plakobranchus ocellatus.</title>
        <authorList>
            <person name="Maeda T."/>
            <person name="Takahashi S."/>
            <person name="Yoshida T."/>
            <person name="Shimamura S."/>
            <person name="Takaki Y."/>
            <person name="Nagai Y."/>
            <person name="Toyoda A."/>
            <person name="Suzuki Y."/>
            <person name="Arimoto A."/>
            <person name="Ishii H."/>
            <person name="Satoh N."/>
            <person name="Nishiyama T."/>
            <person name="Hasebe M."/>
            <person name="Maruyama T."/>
            <person name="Minagawa J."/>
            <person name="Obokata J."/>
            <person name="Shigenobu S."/>
        </authorList>
    </citation>
    <scope>NUCLEOTIDE SEQUENCE [LARGE SCALE GENOMIC DNA]</scope>
</reference>